<feature type="binding site" evidence="13">
    <location>
        <position position="189"/>
    </location>
    <ligand>
        <name>Fe cation</name>
        <dbReference type="ChEBI" id="CHEBI:24875"/>
        <label>1</label>
    </ligand>
</feature>
<evidence type="ECO:0000256" key="13">
    <source>
        <dbReference type="PIRSR" id="PIRSR607828-2"/>
    </source>
</evidence>
<keyword evidence="8 14" id="KW-0560">Oxidoreductase</keyword>
<feature type="binding site" evidence="12">
    <location>
        <position position="120"/>
    </location>
    <ligand>
        <name>substrate</name>
    </ligand>
</feature>
<dbReference type="Pfam" id="PF05153">
    <property type="entry name" value="MIOX"/>
    <property type="match status" value="1"/>
</dbReference>
<dbReference type="PANTHER" id="PTHR12588">
    <property type="entry name" value="MYOINOSITOL OXYGENASE"/>
    <property type="match status" value="1"/>
</dbReference>
<feature type="binding site" evidence="13">
    <location>
        <position position="249"/>
    </location>
    <ligand>
        <name>Fe cation</name>
        <dbReference type="ChEBI" id="CHEBI:24875"/>
        <label>1</label>
    </ligand>
</feature>
<organism evidence="16 17">
    <name type="scientific">Oopsacas minuta</name>
    <dbReference type="NCBI Taxonomy" id="111878"/>
    <lineage>
        <taxon>Eukaryota</taxon>
        <taxon>Metazoa</taxon>
        <taxon>Porifera</taxon>
        <taxon>Hexactinellida</taxon>
        <taxon>Hexasterophora</taxon>
        <taxon>Lyssacinosida</taxon>
        <taxon>Leucopsacidae</taxon>
        <taxon>Oopsacas</taxon>
    </lineage>
</organism>
<evidence type="ECO:0000256" key="9">
    <source>
        <dbReference type="ARBA" id="ARBA00023004"/>
    </source>
</evidence>
<evidence type="ECO:0000256" key="8">
    <source>
        <dbReference type="ARBA" id="ARBA00023002"/>
    </source>
</evidence>
<name>A0AAV7JM43_9METZ</name>
<dbReference type="GO" id="GO:0019310">
    <property type="term" value="P:inositol catabolic process"/>
    <property type="evidence" value="ECO:0007669"/>
    <property type="project" value="UniProtKB-UniRule"/>
</dbReference>
<feature type="binding site" evidence="12">
    <location>
        <begin position="216"/>
        <end position="217"/>
    </location>
    <ligand>
        <name>substrate</name>
    </ligand>
</feature>
<proteinExistence type="inferred from homology"/>
<comment type="subcellular location">
    <subcellularLocation>
        <location evidence="1 14">Cytoplasm</location>
    </subcellularLocation>
</comment>
<evidence type="ECO:0000256" key="11">
    <source>
        <dbReference type="ARBA" id="ARBA00048271"/>
    </source>
</evidence>
<dbReference type="GO" id="GO:0005506">
    <property type="term" value="F:iron ion binding"/>
    <property type="evidence" value="ECO:0007669"/>
    <property type="project" value="InterPro"/>
</dbReference>
<evidence type="ECO:0000256" key="7">
    <source>
        <dbReference type="ARBA" id="ARBA00022723"/>
    </source>
</evidence>
<feature type="region of interest" description="Disordered" evidence="15">
    <location>
        <begin position="1"/>
        <end position="27"/>
    </location>
</feature>
<accession>A0AAV7JM43</accession>
<feature type="binding site" evidence="12">
    <location>
        <position position="19"/>
    </location>
    <ligand>
        <name>substrate</name>
    </ligand>
</feature>
<evidence type="ECO:0000256" key="14">
    <source>
        <dbReference type="RuleBase" id="RU367039"/>
    </source>
</evidence>
<dbReference type="Gene3D" id="1.10.3210.10">
    <property type="entry name" value="Hypothetical protein af1432"/>
    <property type="match status" value="1"/>
</dbReference>
<dbReference type="EMBL" id="JAKMXF010000318">
    <property type="protein sequence ID" value="KAI6649792.1"/>
    <property type="molecule type" value="Genomic_DNA"/>
</dbReference>
<evidence type="ECO:0000256" key="3">
    <source>
        <dbReference type="ARBA" id="ARBA00005286"/>
    </source>
</evidence>
<evidence type="ECO:0000313" key="17">
    <source>
        <dbReference type="Proteomes" id="UP001165289"/>
    </source>
</evidence>
<gene>
    <name evidence="16" type="ORF">LOD99_6581</name>
</gene>
<evidence type="ECO:0000256" key="4">
    <source>
        <dbReference type="ARBA" id="ARBA00011919"/>
    </source>
</evidence>
<feature type="binding site" evidence="13">
    <location>
        <position position="117"/>
    </location>
    <ligand>
        <name>Fe cation</name>
        <dbReference type="ChEBI" id="CHEBI:24875"/>
        <label>1</label>
    </ligand>
</feature>
<evidence type="ECO:0000256" key="1">
    <source>
        <dbReference type="ARBA" id="ARBA00004496"/>
    </source>
</evidence>
<evidence type="ECO:0000256" key="15">
    <source>
        <dbReference type="SAM" id="MobiDB-lite"/>
    </source>
</evidence>
<dbReference type="GO" id="GO:0005737">
    <property type="term" value="C:cytoplasm"/>
    <property type="evidence" value="ECO:0007669"/>
    <property type="project" value="UniProtKB-SubCell"/>
</dbReference>
<dbReference type="AlphaFoldDB" id="A0AAV7JM43"/>
<reference evidence="16 17" key="1">
    <citation type="journal article" date="2023" name="BMC Biol.">
        <title>The compact genome of the sponge Oopsacas minuta (Hexactinellida) is lacking key metazoan core genes.</title>
        <authorList>
            <person name="Santini S."/>
            <person name="Schenkelaars Q."/>
            <person name="Jourda C."/>
            <person name="Duchesne M."/>
            <person name="Belahbib H."/>
            <person name="Rocher C."/>
            <person name="Selva M."/>
            <person name="Riesgo A."/>
            <person name="Vervoort M."/>
            <person name="Leys S.P."/>
            <person name="Kodjabachian L."/>
            <person name="Le Bivic A."/>
            <person name="Borchiellini C."/>
            <person name="Claverie J.M."/>
            <person name="Renard E."/>
        </authorList>
    </citation>
    <scope>NUCLEOTIDE SEQUENCE [LARGE SCALE GENOMIC DNA]</scope>
    <source>
        <strain evidence="16">SPO-2</strain>
    </source>
</reference>
<dbReference type="Proteomes" id="UP001165289">
    <property type="component" value="Unassembled WGS sequence"/>
</dbReference>
<evidence type="ECO:0000313" key="16">
    <source>
        <dbReference type="EMBL" id="KAI6649792.1"/>
    </source>
</evidence>
<evidence type="ECO:0000256" key="10">
    <source>
        <dbReference type="ARBA" id="ARBA00029668"/>
    </source>
</evidence>
<evidence type="ECO:0000256" key="6">
    <source>
        <dbReference type="ARBA" id="ARBA00022490"/>
    </source>
</evidence>
<evidence type="ECO:0000256" key="12">
    <source>
        <dbReference type="PIRSR" id="PIRSR607828-1"/>
    </source>
</evidence>
<keyword evidence="6 14" id="KW-0963">Cytoplasm</keyword>
<feature type="binding site" evidence="13">
    <location>
        <position position="116"/>
    </location>
    <ligand>
        <name>Fe cation</name>
        <dbReference type="ChEBI" id="CHEBI:24875"/>
        <label>1</label>
    </ligand>
</feature>
<feature type="binding site" evidence="13">
    <location>
        <position position="91"/>
    </location>
    <ligand>
        <name>Fe cation</name>
        <dbReference type="ChEBI" id="CHEBI:24875"/>
        <label>1</label>
    </ligand>
</feature>
<keyword evidence="9 13" id="KW-0408">Iron</keyword>
<evidence type="ECO:0000256" key="2">
    <source>
        <dbReference type="ARBA" id="ARBA00005167"/>
    </source>
</evidence>
<comment type="cofactor">
    <cofactor evidence="13 14">
        <name>Fe cation</name>
        <dbReference type="ChEBI" id="CHEBI:24875"/>
    </cofactor>
    <text evidence="13 14">Binds 2 iron ions per subunit.</text>
</comment>
<dbReference type="PANTHER" id="PTHR12588:SF0">
    <property type="entry name" value="INOSITOL OXYGENASE"/>
    <property type="match status" value="1"/>
</dbReference>
<sequence>MEVISVPLSTPSNSEKEFRKMDEDPDSAPELVKETYRKMHTFQTVEFGKKMREKWGKYNYCEMTVMEALDTLNELVDESDPDFVGLPNNYHAFQTAELLRRYNPDLDWLHVVGLIHDMGKVIGLVDPDTEQWALVGDTFPVGCEPQKSVVFQNLGFPENPDTKDPRYNTKLGMYQENCGLDNVMMSWGHDEYLYRVLKNHVNMKLPDEALFIIRYHSFYPLHHRDDYQYLLSDADKDKIKLVKLFQKFDLYSKEKDAIPEVDQLKDYYQKLIDKYVPGKIKF</sequence>
<dbReference type="GO" id="GO:0050113">
    <property type="term" value="F:inositol oxygenase activity"/>
    <property type="evidence" value="ECO:0007669"/>
    <property type="project" value="UniProtKB-UniRule"/>
</dbReference>
<keyword evidence="7 13" id="KW-0479">Metal-binding</keyword>
<comment type="caution">
    <text evidence="16">The sequence shown here is derived from an EMBL/GenBank/DDBJ whole genome shotgun (WGS) entry which is preliminary data.</text>
</comment>
<comment type="pathway">
    <text evidence="2 14">Polyol metabolism; myo-inositol degradation into D-glucuronate; D-glucuronate from myo-inositol: step 1/1.</text>
</comment>
<keyword evidence="17" id="KW-1185">Reference proteome</keyword>
<dbReference type="EC" id="1.13.99.1" evidence="4 14"/>
<dbReference type="SUPFAM" id="SSF109604">
    <property type="entry name" value="HD-domain/PDEase-like"/>
    <property type="match status" value="1"/>
</dbReference>
<feature type="binding site" evidence="13">
    <location>
        <position position="216"/>
    </location>
    <ligand>
        <name>Fe cation</name>
        <dbReference type="ChEBI" id="CHEBI:24875"/>
        <label>1</label>
    </ligand>
</feature>
<dbReference type="InterPro" id="IPR007828">
    <property type="entry name" value="Inositol_oxygenase"/>
</dbReference>
<feature type="binding site" evidence="12">
    <location>
        <begin position="77"/>
        <end position="79"/>
    </location>
    <ligand>
        <name>substrate</name>
    </ligand>
</feature>
<comment type="catalytic activity">
    <reaction evidence="11 14">
        <text>myo-inositol + O2 = D-glucuronate + H2O + H(+)</text>
        <dbReference type="Rhea" id="RHEA:23696"/>
        <dbReference type="ChEBI" id="CHEBI:15377"/>
        <dbReference type="ChEBI" id="CHEBI:15378"/>
        <dbReference type="ChEBI" id="CHEBI:15379"/>
        <dbReference type="ChEBI" id="CHEBI:17268"/>
        <dbReference type="ChEBI" id="CHEBI:58720"/>
        <dbReference type="EC" id="1.13.99.1"/>
    </reaction>
</comment>
<evidence type="ECO:0000256" key="5">
    <source>
        <dbReference type="ARBA" id="ARBA00019269"/>
    </source>
</evidence>
<comment type="similarity">
    <text evidence="3 14">Belongs to the myo-inositol oxygenase family.</text>
</comment>
<protein>
    <recommendedName>
        <fullName evidence="5 14">Inositol oxygenase</fullName>
        <ecNumber evidence="4 14">1.13.99.1</ecNumber>
    </recommendedName>
    <alternativeName>
        <fullName evidence="10 14">Myo-inositol oxygenase</fullName>
    </alternativeName>
</protein>
<feature type="binding site" evidence="12">
    <location>
        <begin position="136"/>
        <end position="137"/>
    </location>
    <ligand>
        <name>substrate</name>
    </ligand>
</feature>